<dbReference type="Proteomes" id="UP000002630">
    <property type="component" value="Linkage Group LG02"/>
</dbReference>
<organism evidence="2 3">
    <name type="scientific">Ectocarpus siliculosus</name>
    <name type="common">Brown alga</name>
    <name type="synonym">Conferva siliculosa</name>
    <dbReference type="NCBI Taxonomy" id="2880"/>
    <lineage>
        <taxon>Eukaryota</taxon>
        <taxon>Sar</taxon>
        <taxon>Stramenopiles</taxon>
        <taxon>Ochrophyta</taxon>
        <taxon>PX clade</taxon>
        <taxon>Phaeophyceae</taxon>
        <taxon>Ectocarpales</taxon>
        <taxon>Ectocarpaceae</taxon>
        <taxon>Ectocarpus</taxon>
    </lineage>
</organism>
<evidence type="ECO:0000313" key="2">
    <source>
        <dbReference type="EMBL" id="CBJ48371.1"/>
    </source>
</evidence>
<dbReference type="InterPro" id="IPR036865">
    <property type="entry name" value="CRAL-TRIO_dom_sf"/>
</dbReference>
<keyword evidence="3" id="KW-1185">Reference proteome</keyword>
<dbReference type="GO" id="GO:0008526">
    <property type="term" value="F:phosphatidylinositol transfer activity"/>
    <property type="evidence" value="ECO:0007669"/>
    <property type="project" value="TreeGrafter"/>
</dbReference>
<dbReference type="PANTHER" id="PTHR45824:SF29">
    <property type="entry name" value="GH16843P"/>
    <property type="match status" value="1"/>
</dbReference>
<sequence>MMRYLEMAYWTMESMGQPLPDAVASTVRWREDATPHLLTDNQVAEEAKYGKMYVRGLDRQQRPIIHYRPGLEKSFDTEKGLNLLFHTLERAKGSLPKGQTQFAVVADCSGFGPSKTPPLPMLKTAFITMQRHYPMRLGYVVIVNAGGPITFVWKLISTVLEERTKEKIAFLSKKEAEATLTGLIDPSALPASLPGGLDDFTYSNEEYLKL</sequence>
<dbReference type="InterPro" id="IPR001251">
    <property type="entry name" value="CRAL-TRIO_dom"/>
</dbReference>
<dbReference type="eggNOG" id="KOG1470">
    <property type="taxonomic scope" value="Eukaryota"/>
</dbReference>
<dbReference type="PANTHER" id="PTHR45824">
    <property type="entry name" value="GH16843P"/>
    <property type="match status" value="1"/>
</dbReference>
<dbReference type="SMART" id="SM00516">
    <property type="entry name" value="SEC14"/>
    <property type="match status" value="1"/>
</dbReference>
<dbReference type="Pfam" id="PF00650">
    <property type="entry name" value="CRAL_TRIO"/>
    <property type="match status" value="1"/>
</dbReference>
<name>D7FQ39_ECTSI</name>
<feature type="domain" description="CRAL-TRIO" evidence="1">
    <location>
        <begin position="42"/>
        <end position="201"/>
    </location>
</feature>
<dbReference type="PROSITE" id="PS50191">
    <property type="entry name" value="CRAL_TRIO"/>
    <property type="match status" value="1"/>
</dbReference>
<dbReference type="EMBL" id="FN648375">
    <property type="protein sequence ID" value="CBJ48371.1"/>
    <property type="molecule type" value="Genomic_DNA"/>
</dbReference>
<accession>D7FQ39</accession>
<dbReference type="CDD" id="cd00170">
    <property type="entry name" value="SEC14"/>
    <property type="match status" value="1"/>
</dbReference>
<evidence type="ECO:0000259" key="1">
    <source>
        <dbReference type="PROSITE" id="PS50191"/>
    </source>
</evidence>
<reference evidence="2 3" key="1">
    <citation type="journal article" date="2010" name="Nature">
        <title>The Ectocarpus genome and the independent evolution of multicellularity in brown algae.</title>
        <authorList>
            <person name="Cock J.M."/>
            <person name="Sterck L."/>
            <person name="Rouze P."/>
            <person name="Scornet D."/>
            <person name="Allen A.E."/>
            <person name="Amoutzias G."/>
            <person name="Anthouard V."/>
            <person name="Artiguenave F."/>
            <person name="Aury J.M."/>
            <person name="Badger J.H."/>
            <person name="Beszteri B."/>
            <person name="Billiau K."/>
            <person name="Bonnet E."/>
            <person name="Bothwell J.H."/>
            <person name="Bowler C."/>
            <person name="Boyen C."/>
            <person name="Brownlee C."/>
            <person name="Carrano C.J."/>
            <person name="Charrier B."/>
            <person name="Cho G.Y."/>
            <person name="Coelho S.M."/>
            <person name="Collen J."/>
            <person name="Corre E."/>
            <person name="Da Silva C."/>
            <person name="Delage L."/>
            <person name="Delaroque N."/>
            <person name="Dittami S.M."/>
            <person name="Doulbeau S."/>
            <person name="Elias M."/>
            <person name="Farnham G."/>
            <person name="Gachon C.M."/>
            <person name="Gschloessl B."/>
            <person name="Heesch S."/>
            <person name="Jabbari K."/>
            <person name="Jubin C."/>
            <person name="Kawai H."/>
            <person name="Kimura K."/>
            <person name="Kloareg B."/>
            <person name="Kupper F.C."/>
            <person name="Lang D."/>
            <person name="Le Bail A."/>
            <person name="Leblanc C."/>
            <person name="Lerouge P."/>
            <person name="Lohr M."/>
            <person name="Lopez P.J."/>
            <person name="Martens C."/>
            <person name="Maumus F."/>
            <person name="Michel G."/>
            <person name="Miranda-Saavedra D."/>
            <person name="Morales J."/>
            <person name="Moreau H."/>
            <person name="Motomura T."/>
            <person name="Nagasato C."/>
            <person name="Napoli C.A."/>
            <person name="Nelson D.R."/>
            <person name="Nyvall-Collen P."/>
            <person name="Peters A.F."/>
            <person name="Pommier C."/>
            <person name="Potin P."/>
            <person name="Poulain J."/>
            <person name="Quesneville H."/>
            <person name="Read B."/>
            <person name="Rensing S.A."/>
            <person name="Ritter A."/>
            <person name="Rousvoal S."/>
            <person name="Samanta M."/>
            <person name="Samson G."/>
            <person name="Schroeder D.C."/>
            <person name="Segurens B."/>
            <person name="Strittmatter M."/>
            <person name="Tonon T."/>
            <person name="Tregear J.W."/>
            <person name="Valentin K."/>
            <person name="von Dassow P."/>
            <person name="Yamagishi T."/>
            <person name="Van de Peer Y."/>
            <person name="Wincker P."/>
        </authorList>
    </citation>
    <scope>NUCLEOTIDE SEQUENCE [LARGE SCALE GENOMIC DNA]</scope>
    <source>
        <strain evidence="3">Ec32 / CCAP1310/4</strain>
    </source>
</reference>
<dbReference type="InterPro" id="IPR052578">
    <property type="entry name" value="PI_Transfer_CRAL-TRIO"/>
</dbReference>
<dbReference type="OrthoDB" id="59899at2759"/>
<evidence type="ECO:0000313" key="3">
    <source>
        <dbReference type="Proteomes" id="UP000002630"/>
    </source>
</evidence>
<protein>
    <recommendedName>
        <fullName evidence="1">CRAL-TRIO domain-containing protein</fullName>
    </recommendedName>
</protein>
<dbReference type="SUPFAM" id="SSF52087">
    <property type="entry name" value="CRAL/TRIO domain"/>
    <property type="match status" value="1"/>
</dbReference>
<dbReference type="Gene3D" id="3.40.525.10">
    <property type="entry name" value="CRAL-TRIO lipid binding domain"/>
    <property type="match status" value="1"/>
</dbReference>
<dbReference type="AlphaFoldDB" id="D7FQ39"/>
<dbReference type="EMBL" id="FN649727">
    <property type="protein sequence ID" value="CBJ48371.1"/>
    <property type="molecule type" value="Genomic_DNA"/>
</dbReference>
<proteinExistence type="predicted"/>
<gene>
    <name evidence="2" type="ORF">Esi_0002_0143</name>
</gene>
<dbReference type="InParanoid" id="D7FQ39"/>